<evidence type="ECO:0000313" key="2">
    <source>
        <dbReference type="EMBL" id="QCD46435.1"/>
    </source>
</evidence>
<organism evidence="2 3">
    <name type="scientific">Campylobacter rectus</name>
    <name type="common">Wolinella recta</name>
    <dbReference type="NCBI Taxonomy" id="203"/>
    <lineage>
        <taxon>Bacteria</taxon>
        <taxon>Pseudomonadati</taxon>
        <taxon>Campylobacterota</taxon>
        <taxon>Epsilonproteobacteria</taxon>
        <taxon>Campylobacterales</taxon>
        <taxon>Campylobacteraceae</taxon>
        <taxon>Campylobacter</taxon>
    </lineage>
</organism>
<keyword evidence="1" id="KW-0812">Transmembrane</keyword>
<dbReference type="AlphaFoldDB" id="A0A6G5QL56"/>
<feature type="transmembrane region" description="Helical" evidence="1">
    <location>
        <begin position="164"/>
        <end position="187"/>
    </location>
</feature>
<feature type="transmembrane region" description="Helical" evidence="1">
    <location>
        <begin position="117"/>
        <end position="134"/>
    </location>
</feature>
<feature type="transmembrane region" description="Helical" evidence="1">
    <location>
        <begin position="73"/>
        <end position="97"/>
    </location>
</feature>
<gene>
    <name evidence="2" type="ORF">CRECT_0756</name>
</gene>
<evidence type="ECO:0000256" key="1">
    <source>
        <dbReference type="SAM" id="Phobius"/>
    </source>
</evidence>
<sequence>MQTAIKQNGKNKTLGFVLLGLCAFYFLCALGIFVLPFDVLARSSLARDFVEAMLKIYPAVERAFSHTDFTQKAAFYIAYMGIIKVVTLVGFVAACLLCGSKKHRARVMKQARKENPVVGFFLSFCGILWAGFLINRDFTGYHIGYRKPRNSPEYEWVLRSPGELFWQMTIDFIFLIIVAACIFYAALQIRLLFHKRKNA</sequence>
<feature type="transmembrane region" description="Helical" evidence="1">
    <location>
        <begin position="12"/>
        <end position="35"/>
    </location>
</feature>
<evidence type="ECO:0000313" key="3">
    <source>
        <dbReference type="Proteomes" id="UP000502377"/>
    </source>
</evidence>
<keyword evidence="1" id="KW-0472">Membrane</keyword>
<proteinExistence type="predicted"/>
<name>A0A6G5QL56_CAMRE</name>
<dbReference type="Proteomes" id="UP000502377">
    <property type="component" value="Chromosome"/>
</dbReference>
<keyword evidence="1" id="KW-1133">Transmembrane helix</keyword>
<reference evidence="2 3" key="1">
    <citation type="submission" date="2016-07" db="EMBL/GenBank/DDBJ databases">
        <title>Comparative genomics of the Campylobacter concisus group.</title>
        <authorList>
            <person name="Miller W.G."/>
            <person name="Yee E."/>
            <person name="Chapman M.H."/>
            <person name="Huynh S."/>
            <person name="Bono J.L."/>
            <person name="On S.L.W."/>
            <person name="StLeger J."/>
            <person name="Foster G."/>
            <person name="Parker C.T."/>
        </authorList>
    </citation>
    <scope>NUCLEOTIDE SEQUENCE [LARGE SCALE GENOMIC DNA]</scope>
    <source>
        <strain evidence="2 3">ATCC 33238</strain>
    </source>
</reference>
<accession>A0A6G5QL56</accession>
<protein>
    <submittedName>
        <fullName evidence="2">Putative membrane protein</fullName>
    </submittedName>
</protein>
<dbReference type="KEGG" id="crx:CRECT_0756"/>
<dbReference type="EMBL" id="CP012543">
    <property type="protein sequence ID" value="QCD46435.1"/>
    <property type="molecule type" value="Genomic_DNA"/>
</dbReference>
<dbReference type="RefSeq" id="WP_004320375.1">
    <property type="nucleotide sequence ID" value="NZ_CAURIV010000015.1"/>
</dbReference>